<evidence type="ECO:0000259" key="2">
    <source>
        <dbReference type="PROSITE" id="PS52015"/>
    </source>
</evidence>
<evidence type="ECO:0000256" key="1">
    <source>
        <dbReference type="SAM" id="MobiDB-lite"/>
    </source>
</evidence>
<feature type="domain" description="TonB C-terminal" evidence="2">
    <location>
        <begin position="1"/>
        <end position="34"/>
    </location>
</feature>
<dbReference type="GO" id="GO:0055085">
    <property type="term" value="P:transmembrane transport"/>
    <property type="evidence" value="ECO:0007669"/>
    <property type="project" value="InterPro"/>
</dbReference>
<accession>A0AAD6VGG6</accession>
<dbReference type="InterPro" id="IPR037682">
    <property type="entry name" value="TonB_C"/>
</dbReference>
<comment type="caution">
    <text evidence="3">The sequence shown here is derived from an EMBL/GenBank/DDBJ whole genome shotgun (WGS) entry which is preliminary data.</text>
</comment>
<evidence type="ECO:0000313" key="3">
    <source>
        <dbReference type="EMBL" id="KAJ7210723.1"/>
    </source>
</evidence>
<protein>
    <recommendedName>
        <fullName evidence="2">TonB C-terminal domain-containing protein</fullName>
    </recommendedName>
</protein>
<proteinExistence type="predicted"/>
<evidence type="ECO:0000313" key="4">
    <source>
        <dbReference type="Proteomes" id="UP001219525"/>
    </source>
</evidence>
<dbReference type="EMBL" id="JARJCW010000027">
    <property type="protein sequence ID" value="KAJ7210723.1"/>
    <property type="molecule type" value="Genomic_DNA"/>
</dbReference>
<dbReference type="Proteomes" id="UP001219525">
    <property type="component" value="Unassembled WGS sequence"/>
</dbReference>
<dbReference type="AlphaFoldDB" id="A0AAD6VGG6"/>
<feature type="region of interest" description="Disordered" evidence="1">
    <location>
        <begin position="36"/>
        <end position="55"/>
    </location>
</feature>
<organism evidence="3 4">
    <name type="scientific">Mycena pura</name>
    <dbReference type="NCBI Taxonomy" id="153505"/>
    <lineage>
        <taxon>Eukaryota</taxon>
        <taxon>Fungi</taxon>
        <taxon>Dikarya</taxon>
        <taxon>Basidiomycota</taxon>
        <taxon>Agaricomycotina</taxon>
        <taxon>Agaricomycetes</taxon>
        <taxon>Agaricomycetidae</taxon>
        <taxon>Agaricales</taxon>
        <taxon>Marasmiineae</taxon>
        <taxon>Mycenaceae</taxon>
        <taxon>Mycena</taxon>
    </lineage>
</organism>
<keyword evidence="4" id="KW-1185">Reference proteome</keyword>
<feature type="region of interest" description="Disordered" evidence="1">
    <location>
        <begin position="62"/>
        <end position="97"/>
    </location>
</feature>
<dbReference type="PROSITE" id="PS52015">
    <property type="entry name" value="TONB_CTD"/>
    <property type="match status" value="1"/>
</dbReference>
<reference evidence="3" key="1">
    <citation type="submission" date="2023-03" db="EMBL/GenBank/DDBJ databases">
        <title>Massive genome expansion in bonnet fungi (Mycena s.s.) driven by repeated elements and novel gene families across ecological guilds.</title>
        <authorList>
            <consortium name="Lawrence Berkeley National Laboratory"/>
            <person name="Harder C.B."/>
            <person name="Miyauchi S."/>
            <person name="Viragh M."/>
            <person name="Kuo A."/>
            <person name="Thoen E."/>
            <person name="Andreopoulos B."/>
            <person name="Lu D."/>
            <person name="Skrede I."/>
            <person name="Drula E."/>
            <person name="Henrissat B."/>
            <person name="Morin E."/>
            <person name="Kohler A."/>
            <person name="Barry K."/>
            <person name="LaButti K."/>
            <person name="Morin E."/>
            <person name="Salamov A."/>
            <person name="Lipzen A."/>
            <person name="Mereny Z."/>
            <person name="Hegedus B."/>
            <person name="Baldrian P."/>
            <person name="Stursova M."/>
            <person name="Weitz H."/>
            <person name="Taylor A."/>
            <person name="Grigoriev I.V."/>
            <person name="Nagy L.G."/>
            <person name="Martin F."/>
            <person name="Kauserud H."/>
        </authorList>
    </citation>
    <scope>NUCLEOTIDE SEQUENCE</scope>
    <source>
        <strain evidence="3">9144</strain>
    </source>
</reference>
<name>A0AAD6VGG6_9AGAR</name>
<gene>
    <name evidence="3" type="ORF">GGX14DRAFT_394363</name>
</gene>
<feature type="compositionally biased region" description="Acidic residues" evidence="1">
    <location>
        <begin position="66"/>
        <end position="79"/>
    </location>
</feature>
<sequence length="135" mass="14871">MSSATYAPPPESDRGTGRLLVPVAFDISQRWEPQLPSLEDEGTEGNMISGVDALFQDVERRITEEKGEESDMEDDEGELPEAPMLARSGRPKKPTPPSLMKKQLYNFALVKAALDCVVPVEEVEKVDVVRKQGNG</sequence>